<dbReference type="EC" id="2.1.1.72" evidence="2"/>
<dbReference type="GO" id="GO:0008170">
    <property type="term" value="F:N-methyltransferase activity"/>
    <property type="evidence" value="ECO:0007669"/>
    <property type="project" value="InterPro"/>
</dbReference>
<comment type="similarity">
    <text evidence="1">Belongs to the N(4)/N(6)-methyltransferase family.</text>
</comment>
<dbReference type="GO" id="GO:0009007">
    <property type="term" value="F:site-specific DNA-methyltransferase (adenine-specific) activity"/>
    <property type="evidence" value="ECO:0007669"/>
    <property type="project" value="UniProtKB-EC"/>
</dbReference>
<reference evidence="10 11" key="1">
    <citation type="submission" date="2018-07" db="EMBL/GenBank/DDBJ databases">
        <title>Genomic Encyclopedia of Type Strains, Phase III (KMG-III): the genomes of soil and plant-associated and newly described type strains.</title>
        <authorList>
            <person name="Whitman W."/>
        </authorList>
    </citation>
    <scope>NUCLEOTIDE SEQUENCE [LARGE SCALE GENOMIC DNA]</scope>
    <source>
        <strain evidence="10 11">CECT 8525</strain>
    </source>
</reference>
<comment type="catalytic activity">
    <reaction evidence="7">
        <text>a 2'-deoxyadenosine in DNA + S-adenosyl-L-methionine = an N(6)-methyl-2'-deoxyadenosine in DNA + S-adenosyl-L-homocysteine + H(+)</text>
        <dbReference type="Rhea" id="RHEA:15197"/>
        <dbReference type="Rhea" id="RHEA-COMP:12418"/>
        <dbReference type="Rhea" id="RHEA-COMP:12419"/>
        <dbReference type="ChEBI" id="CHEBI:15378"/>
        <dbReference type="ChEBI" id="CHEBI:57856"/>
        <dbReference type="ChEBI" id="CHEBI:59789"/>
        <dbReference type="ChEBI" id="CHEBI:90615"/>
        <dbReference type="ChEBI" id="CHEBI:90616"/>
        <dbReference type="EC" id="2.1.1.72"/>
    </reaction>
</comment>
<dbReference type="Pfam" id="PF12161">
    <property type="entry name" value="HsdM_N"/>
    <property type="match status" value="1"/>
</dbReference>
<keyword evidence="3" id="KW-0489">Methyltransferase</keyword>
<dbReference type="InterPro" id="IPR022749">
    <property type="entry name" value="D12N6_MeTrfase_N"/>
</dbReference>
<dbReference type="InterPro" id="IPR003356">
    <property type="entry name" value="DNA_methylase_A-5"/>
</dbReference>
<feature type="domain" description="N6 adenine-specific DNA methyltransferase N-terminal" evidence="9">
    <location>
        <begin position="7"/>
        <end position="132"/>
    </location>
</feature>
<dbReference type="InterPro" id="IPR052916">
    <property type="entry name" value="Type-I_RE_MTase_Subunit"/>
</dbReference>
<keyword evidence="11" id="KW-1185">Reference proteome</keyword>
<dbReference type="GO" id="GO:0003677">
    <property type="term" value="F:DNA binding"/>
    <property type="evidence" value="ECO:0007669"/>
    <property type="project" value="InterPro"/>
</dbReference>
<evidence type="ECO:0000256" key="7">
    <source>
        <dbReference type="ARBA" id="ARBA00047942"/>
    </source>
</evidence>
<dbReference type="InterPro" id="IPR029063">
    <property type="entry name" value="SAM-dependent_MTases_sf"/>
</dbReference>
<dbReference type="OrthoDB" id="9806213at2"/>
<evidence type="ECO:0000256" key="4">
    <source>
        <dbReference type="ARBA" id="ARBA00022679"/>
    </source>
</evidence>
<evidence type="ECO:0000256" key="2">
    <source>
        <dbReference type="ARBA" id="ARBA00011900"/>
    </source>
</evidence>
<evidence type="ECO:0000313" key="10">
    <source>
        <dbReference type="EMBL" id="RCW88804.1"/>
    </source>
</evidence>
<proteinExistence type="inferred from homology"/>
<evidence type="ECO:0000256" key="3">
    <source>
        <dbReference type="ARBA" id="ARBA00022603"/>
    </source>
</evidence>
<dbReference type="SUPFAM" id="SSF53335">
    <property type="entry name" value="S-adenosyl-L-methionine-dependent methyltransferases"/>
    <property type="match status" value="1"/>
</dbReference>
<dbReference type="Pfam" id="PF02384">
    <property type="entry name" value="N6_Mtase"/>
    <property type="match status" value="1"/>
</dbReference>
<keyword evidence="5" id="KW-0949">S-adenosyl-L-methionine</keyword>
<evidence type="ECO:0000256" key="1">
    <source>
        <dbReference type="ARBA" id="ARBA00006594"/>
    </source>
</evidence>
<name>A0A368ZE88_9RHOB</name>
<evidence type="ECO:0000256" key="5">
    <source>
        <dbReference type="ARBA" id="ARBA00022691"/>
    </source>
</evidence>
<sequence length="511" mass="56725">MTEAKQIEKTLFAAADKMRGKMDPGEYKYVALGLLFLRYVSAAFEAKRAEFLADDLADADDPEEYAAENVFWVPEPARWDSLAETAKSSDIGIQVDNAMREIERSNETLKDALPKVYGRAELSRDVVSGLIELFTNDLTLDGTSHDFDLIGRVYEYFIGEFASNEGKRGGEFYTPKSIVSVLVEMLEPVSGRVYDPCCGTGGFFVQSEKFIRAHQGRVDDIAVYGQESNPTTYKLARVNLAMRRIFGNIAWNHEGTLVRDAFPDERFEFILANPPFNVSEWEGERLREDIRWKFGAPPVGNANFAWLSHIHHHLSANGIAGVVLANGSMSSMQSGEGDIRRAMVQQGAVDAMVALPTQLFFGTQIPACLWILAKDKSNGHAAGHKLRDRRGEVLFIDARKMGALVPGSRKQKELSPDEIAKIADTYHAWRGEPVSAPYADEPGFCASVDLAEIEKHGFVLTPGRYVGAGAAEEDGEPFEEKFDRLMSELRGHFAEGRRLEAEIEKRLGALG</sequence>
<feature type="domain" description="DNA methylase adenine-specific" evidence="8">
    <location>
        <begin position="147"/>
        <end position="473"/>
    </location>
</feature>
<dbReference type="Proteomes" id="UP000253345">
    <property type="component" value="Unassembled WGS sequence"/>
</dbReference>
<evidence type="ECO:0000259" key="9">
    <source>
        <dbReference type="Pfam" id="PF12161"/>
    </source>
</evidence>
<dbReference type="PRINTS" id="PR00507">
    <property type="entry name" value="N12N6MTFRASE"/>
</dbReference>
<dbReference type="EMBL" id="QPJL01000001">
    <property type="protein sequence ID" value="RCW88804.1"/>
    <property type="molecule type" value="Genomic_DNA"/>
</dbReference>
<dbReference type="PANTHER" id="PTHR42998">
    <property type="entry name" value="TYPE I RESTRICTION ENZYME HINDVIIP M PROTEIN-RELATED"/>
    <property type="match status" value="1"/>
</dbReference>
<keyword evidence="4" id="KW-0808">Transferase</keyword>
<dbReference type="InterPro" id="IPR038333">
    <property type="entry name" value="T1MK-like_N_sf"/>
</dbReference>
<evidence type="ECO:0000256" key="6">
    <source>
        <dbReference type="ARBA" id="ARBA00022747"/>
    </source>
</evidence>
<evidence type="ECO:0000313" key="11">
    <source>
        <dbReference type="Proteomes" id="UP000253345"/>
    </source>
</evidence>
<dbReference type="GO" id="GO:0009307">
    <property type="term" value="P:DNA restriction-modification system"/>
    <property type="evidence" value="ECO:0007669"/>
    <property type="project" value="UniProtKB-KW"/>
</dbReference>
<gene>
    <name evidence="10" type="ORF">DFP89_101240</name>
</gene>
<dbReference type="CDD" id="cd02440">
    <property type="entry name" value="AdoMet_MTases"/>
    <property type="match status" value="1"/>
</dbReference>
<accession>A0A368ZE88</accession>
<dbReference type="RefSeq" id="WP_114347552.1">
    <property type="nucleotide sequence ID" value="NZ_QPJL01000001.1"/>
</dbReference>
<comment type="caution">
    <text evidence="10">The sequence shown here is derived from an EMBL/GenBank/DDBJ whole genome shotgun (WGS) entry which is preliminary data.</text>
</comment>
<keyword evidence="6" id="KW-0680">Restriction system</keyword>
<dbReference type="PANTHER" id="PTHR42998:SF1">
    <property type="entry name" value="TYPE I RESTRICTION ENZYME HINDI METHYLASE SUBUNIT"/>
    <property type="match status" value="1"/>
</dbReference>
<organism evidence="10 11">
    <name type="scientific">Paracoccus lutimaris</name>
    <dbReference type="NCBI Taxonomy" id="1490030"/>
    <lineage>
        <taxon>Bacteria</taxon>
        <taxon>Pseudomonadati</taxon>
        <taxon>Pseudomonadota</taxon>
        <taxon>Alphaproteobacteria</taxon>
        <taxon>Rhodobacterales</taxon>
        <taxon>Paracoccaceae</taxon>
        <taxon>Paracoccus</taxon>
    </lineage>
</organism>
<dbReference type="PROSITE" id="PS00092">
    <property type="entry name" value="N6_MTASE"/>
    <property type="match status" value="1"/>
</dbReference>
<protein>
    <recommendedName>
        <fullName evidence="2">site-specific DNA-methyltransferase (adenine-specific)</fullName>
        <ecNumber evidence="2">2.1.1.72</ecNumber>
    </recommendedName>
</protein>
<dbReference type="Gene3D" id="3.40.50.150">
    <property type="entry name" value="Vaccinia Virus protein VP39"/>
    <property type="match status" value="1"/>
</dbReference>
<evidence type="ECO:0000259" key="8">
    <source>
        <dbReference type="Pfam" id="PF02384"/>
    </source>
</evidence>
<dbReference type="GO" id="GO:0032259">
    <property type="term" value="P:methylation"/>
    <property type="evidence" value="ECO:0007669"/>
    <property type="project" value="UniProtKB-KW"/>
</dbReference>
<dbReference type="InterPro" id="IPR002052">
    <property type="entry name" value="DNA_methylase_N6_adenine_CS"/>
</dbReference>
<dbReference type="AlphaFoldDB" id="A0A368ZE88"/>
<dbReference type="Gene3D" id="1.20.1260.30">
    <property type="match status" value="1"/>
</dbReference>